<dbReference type="AlphaFoldDB" id="E3PWD1"/>
<keyword evidence="1" id="KW-0472">Membrane</keyword>
<sequence>MISVVIICILSIMTIYYFFKLSKIDKSRSDGVASIIVFSTFINILPVNTNIRGILIISILSLAIFLCRMSFKNIDIEKKKRLIT</sequence>
<reference evidence="3" key="1">
    <citation type="journal article" date="2010" name="BMC Genomics">
        <title>Clostridium sticklandii, a specialist in amino acid degradation:revisiting its metabolism through its genome sequence.</title>
        <authorList>
            <person name="Fonknechten N."/>
            <person name="Chaussonnerie S."/>
            <person name="Tricot S."/>
            <person name="Lajus A."/>
            <person name="Andreesen J.R."/>
            <person name="Perchat N."/>
            <person name="Pelletier E."/>
            <person name="Gouyvenoux M."/>
            <person name="Barbe V."/>
            <person name="Salanoubat M."/>
            <person name="Le Paslier D."/>
            <person name="Weissenbach J."/>
            <person name="Cohen G.N."/>
            <person name="Kreimeyer A."/>
        </authorList>
    </citation>
    <scope>NUCLEOTIDE SEQUENCE [LARGE SCALE GENOMIC DNA]</scope>
    <source>
        <strain evidence="3">ATCC 12662 / DSM 519 / JCM 1433 / CCUG 9281 / NCIMB 10654 / HF</strain>
    </source>
</reference>
<evidence type="ECO:0000256" key="1">
    <source>
        <dbReference type="SAM" id="Phobius"/>
    </source>
</evidence>
<keyword evidence="1" id="KW-0812">Transmembrane</keyword>
<feature type="transmembrane region" description="Helical" evidence="1">
    <location>
        <begin position="53"/>
        <end position="71"/>
    </location>
</feature>
<dbReference type="BioCyc" id="CSTI499177:GJE9-663-MONOMER"/>
<dbReference type="RefSeq" id="WP_013360839.1">
    <property type="nucleotide sequence ID" value="NC_014614.1"/>
</dbReference>
<evidence type="ECO:0000313" key="3">
    <source>
        <dbReference type="Proteomes" id="UP000007041"/>
    </source>
</evidence>
<dbReference type="EMBL" id="FP565809">
    <property type="protein sequence ID" value="CBH20746.1"/>
    <property type="molecule type" value="Genomic_DNA"/>
</dbReference>
<dbReference type="HOGENOM" id="CLU_2521817_0_0_9"/>
<accession>E3PWD1</accession>
<name>E3PWD1_ACESD</name>
<feature type="transmembrane region" description="Helical" evidence="1">
    <location>
        <begin position="6"/>
        <end position="22"/>
    </location>
</feature>
<organism evidence="2 3">
    <name type="scientific">Acetoanaerobium sticklandii (strain ATCC 12662 / DSM 519 / JCM 1433 / CCUG 9281 / NCIMB 10654 / HF)</name>
    <name type="common">Clostridium sticklandii</name>
    <dbReference type="NCBI Taxonomy" id="499177"/>
    <lineage>
        <taxon>Bacteria</taxon>
        <taxon>Bacillati</taxon>
        <taxon>Bacillota</taxon>
        <taxon>Clostridia</taxon>
        <taxon>Peptostreptococcales</taxon>
        <taxon>Filifactoraceae</taxon>
        <taxon>Acetoanaerobium</taxon>
    </lineage>
</organism>
<keyword evidence="1" id="KW-1133">Transmembrane helix</keyword>
<keyword evidence="3" id="KW-1185">Reference proteome</keyword>
<dbReference type="Proteomes" id="UP000007041">
    <property type="component" value="Chromosome"/>
</dbReference>
<protein>
    <submittedName>
        <fullName evidence="2">Uncharacterized protein</fullName>
    </submittedName>
</protein>
<evidence type="ECO:0000313" key="2">
    <source>
        <dbReference type="EMBL" id="CBH20746.1"/>
    </source>
</evidence>
<dbReference type="GeneID" id="35557539"/>
<dbReference type="KEGG" id="cst:CLOST_0620"/>
<gene>
    <name evidence="2" type="ordered locus">CLOST_0620</name>
</gene>
<proteinExistence type="predicted"/>